<feature type="domain" description="Aminotransferase class I/classII large" evidence="13">
    <location>
        <begin position="42"/>
        <end position="379"/>
    </location>
</feature>
<dbReference type="InterPro" id="IPR050087">
    <property type="entry name" value="AON_synthase_class-II"/>
</dbReference>
<evidence type="ECO:0000313" key="14">
    <source>
        <dbReference type="EMBL" id="MCM2680630.1"/>
    </source>
</evidence>
<evidence type="ECO:0000256" key="2">
    <source>
        <dbReference type="ARBA" id="ARBA00004746"/>
    </source>
</evidence>
<dbReference type="Gene3D" id="3.40.640.10">
    <property type="entry name" value="Type I PLP-dependent aspartate aminotransferase-like (Major domain)"/>
    <property type="match status" value="1"/>
</dbReference>
<sequence>MSAFHRRIRWANDTKRQSNNWRDIHANDRGQGRWLVRGQQRWLNFASNDYLGLAAHPSVISAFSGAVEKYGAGSGGSTLITGHHTLHANLQSQLAEMTHCEDVLLFGSGFSANQGVLTSLMQQDDLIVQDKLNHASLIDGGLSSAAHNVRFQHNQIDSARRQLARAANTKLLVTESVFSMDGDQAPLAELAHLCAEQKALFMVDDAHGLGVIGEQGAGASSIIAPHKIDVYMATFGKAVGVGGAMVGCDRDVADYLRQFCRHYIYTTAMPPAQAAAISAALTCMATEPEHWQNLHHNIQLFKSLAVDSGIDLLPSDSAIQPVLIGASEKVIRISEQLRQSGIACGAIRSPTVKQGQERLRFTLSACHEETDIRQCVSAIASTLEQYA</sequence>
<dbReference type="PROSITE" id="PS00599">
    <property type="entry name" value="AA_TRANSFER_CLASS_2"/>
    <property type="match status" value="1"/>
</dbReference>
<evidence type="ECO:0000256" key="3">
    <source>
        <dbReference type="ARBA" id="ARBA00010008"/>
    </source>
</evidence>
<evidence type="ECO:0000256" key="8">
    <source>
        <dbReference type="ARBA" id="ARBA00022898"/>
    </source>
</evidence>
<evidence type="ECO:0000259" key="13">
    <source>
        <dbReference type="Pfam" id="PF00155"/>
    </source>
</evidence>
<keyword evidence="6" id="KW-0808">Transferase</keyword>
<gene>
    <name evidence="14" type="ORF">NAF29_13255</name>
</gene>
<dbReference type="PANTHER" id="PTHR13693:SF100">
    <property type="entry name" value="8-AMINO-7-OXONONANOATE SYNTHASE"/>
    <property type="match status" value="1"/>
</dbReference>
<dbReference type="InterPro" id="IPR004839">
    <property type="entry name" value="Aminotransferase_I/II_large"/>
</dbReference>
<dbReference type="RefSeq" id="WP_251262116.1">
    <property type="nucleotide sequence ID" value="NZ_JAMQGP010000007.1"/>
</dbReference>
<evidence type="ECO:0000256" key="12">
    <source>
        <dbReference type="RuleBase" id="RU003693"/>
    </source>
</evidence>
<comment type="cofactor">
    <cofactor evidence="1 12">
        <name>pyridoxal 5'-phosphate</name>
        <dbReference type="ChEBI" id="CHEBI:597326"/>
    </cofactor>
</comment>
<evidence type="ECO:0000256" key="7">
    <source>
        <dbReference type="ARBA" id="ARBA00022756"/>
    </source>
</evidence>
<evidence type="ECO:0000256" key="4">
    <source>
        <dbReference type="ARBA" id="ARBA00011738"/>
    </source>
</evidence>
<dbReference type="Proteomes" id="UP001165393">
    <property type="component" value="Unassembled WGS sequence"/>
</dbReference>
<dbReference type="Gene3D" id="3.90.1150.10">
    <property type="entry name" value="Aspartate Aminotransferase, domain 1"/>
    <property type="match status" value="1"/>
</dbReference>
<dbReference type="PANTHER" id="PTHR13693">
    <property type="entry name" value="CLASS II AMINOTRANSFERASE/8-AMINO-7-OXONONANOATE SYNTHASE"/>
    <property type="match status" value="1"/>
</dbReference>
<comment type="similarity">
    <text evidence="3">Belongs to the class-II pyridoxal-phosphate-dependent aminotransferase family. BioF subfamily.</text>
</comment>
<name>A0AA41W7Z9_9GAMM</name>
<comment type="pathway">
    <text evidence="2">Cofactor biosynthesis; biotin biosynthesis.</text>
</comment>
<dbReference type="InterPro" id="IPR015421">
    <property type="entry name" value="PyrdxlP-dep_Trfase_major"/>
</dbReference>
<evidence type="ECO:0000256" key="1">
    <source>
        <dbReference type="ARBA" id="ARBA00001933"/>
    </source>
</evidence>
<comment type="caution">
    <text evidence="14">The sequence shown here is derived from an EMBL/GenBank/DDBJ whole genome shotgun (WGS) entry which is preliminary data.</text>
</comment>
<dbReference type="GO" id="GO:0009102">
    <property type="term" value="P:biotin biosynthetic process"/>
    <property type="evidence" value="ECO:0007669"/>
    <property type="project" value="UniProtKB-KW"/>
</dbReference>
<dbReference type="EMBL" id="JAMQGP010000007">
    <property type="protein sequence ID" value="MCM2680630.1"/>
    <property type="molecule type" value="Genomic_DNA"/>
</dbReference>
<organism evidence="14 15">
    <name type="scientific">Echinimonas agarilytica</name>
    <dbReference type="NCBI Taxonomy" id="1215918"/>
    <lineage>
        <taxon>Bacteria</taxon>
        <taxon>Pseudomonadati</taxon>
        <taxon>Pseudomonadota</taxon>
        <taxon>Gammaproteobacteria</taxon>
        <taxon>Alteromonadales</taxon>
        <taxon>Echinimonadaceae</taxon>
        <taxon>Echinimonas</taxon>
    </lineage>
</organism>
<reference evidence="14 15" key="1">
    <citation type="journal article" date="2013" name="Antonie Van Leeuwenhoek">
        <title>Echinimonas agarilytica gen. nov., sp. nov., a new gammaproteobacterium isolated from the sea urchin Strongylocentrotus intermedius.</title>
        <authorList>
            <person name="Nedashkovskaya O.I."/>
            <person name="Stenkova A.M."/>
            <person name="Zhukova N.V."/>
            <person name="Van Trappen S."/>
            <person name="Lee J.S."/>
            <person name="Kim S.B."/>
        </authorList>
    </citation>
    <scope>NUCLEOTIDE SEQUENCE [LARGE SCALE GENOMIC DNA]</scope>
    <source>
        <strain evidence="14 15">KMM 6351</strain>
    </source>
</reference>
<evidence type="ECO:0000256" key="10">
    <source>
        <dbReference type="ARBA" id="ARBA00033381"/>
    </source>
</evidence>
<accession>A0AA41W7Z9</accession>
<dbReference type="AlphaFoldDB" id="A0AA41W7Z9"/>
<comment type="catalytic activity">
    <reaction evidence="11">
        <text>6-carboxyhexanoyl-[ACP] + L-alanine + H(+) = (8S)-8-amino-7-oxononanoate + holo-[ACP] + CO2</text>
        <dbReference type="Rhea" id="RHEA:42288"/>
        <dbReference type="Rhea" id="RHEA-COMP:9685"/>
        <dbReference type="Rhea" id="RHEA-COMP:9955"/>
        <dbReference type="ChEBI" id="CHEBI:15378"/>
        <dbReference type="ChEBI" id="CHEBI:16526"/>
        <dbReference type="ChEBI" id="CHEBI:57972"/>
        <dbReference type="ChEBI" id="CHEBI:64479"/>
        <dbReference type="ChEBI" id="CHEBI:78846"/>
        <dbReference type="ChEBI" id="CHEBI:149468"/>
        <dbReference type="EC" id="2.3.1.47"/>
    </reaction>
</comment>
<dbReference type="InterPro" id="IPR015422">
    <property type="entry name" value="PyrdxlP-dep_Trfase_small"/>
</dbReference>
<proteinExistence type="inferred from homology"/>
<dbReference type="GO" id="GO:0030170">
    <property type="term" value="F:pyridoxal phosphate binding"/>
    <property type="evidence" value="ECO:0007669"/>
    <property type="project" value="InterPro"/>
</dbReference>
<keyword evidence="7" id="KW-0093">Biotin biosynthesis</keyword>
<dbReference type="GO" id="GO:0008710">
    <property type="term" value="F:8-amino-7-oxononanoate synthase activity"/>
    <property type="evidence" value="ECO:0007669"/>
    <property type="project" value="UniProtKB-EC"/>
</dbReference>
<dbReference type="InterPro" id="IPR015424">
    <property type="entry name" value="PyrdxlP-dep_Trfase"/>
</dbReference>
<dbReference type="Pfam" id="PF00155">
    <property type="entry name" value="Aminotran_1_2"/>
    <property type="match status" value="1"/>
</dbReference>
<dbReference type="EC" id="2.3.1.47" evidence="5"/>
<keyword evidence="8 12" id="KW-0663">Pyridoxal phosphate</keyword>
<comment type="subunit">
    <text evidence="4">Homodimer.</text>
</comment>
<dbReference type="SUPFAM" id="SSF53383">
    <property type="entry name" value="PLP-dependent transferases"/>
    <property type="match status" value="1"/>
</dbReference>
<evidence type="ECO:0000256" key="11">
    <source>
        <dbReference type="ARBA" id="ARBA00047715"/>
    </source>
</evidence>
<evidence type="ECO:0000256" key="5">
    <source>
        <dbReference type="ARBA" id="ARBA00013187"/>
    </source>
</evidence>
<protein>
    <recommendedName>
        <fullName evidence="5">8-amino-7-oxononanoate synthase</fullName>
        <ecNumber evidence="5">2.3.1.47</ecNumber>
    </recommendedName>
    <alternativeName>
        <fullName evidence="9">7-keto-8-amino-pelargonic acid synthase</fullName>
    </alternativeName>
    <alternativeName>
        <fullName evidence="10">8-amino-7-ketopelargonate synthase</fullName>
    </alternativeName>
</protein>
<dbReference type="InterPro" id="IPR001917">
    <property type="entry name" value="Aminotrans_II_pyridoxalP_BS"/>
</dbReference>
<keyword evidence="15" id="KW-1185">Reference proteome</keyword>
<evidence type="ECO:0000256" key="6">
    <source>
        <dbReference type="ARBA" id="ARBA00022679"/>
    </source>
</evidence>
<evidence type="ECO:0000313" key="15">
    <source>
        <dbReference type="Proteomes" id="UP001165393"/>
    </source>
</evidence>
<evidence type="ECO:0000256" key="9">
    <source>
        <dbReference type="ARBA" id="ARBA00032610"/>
    </source>
</evidence>